<keyword evidence="1" id="KW-0175">Coiled coil</keyword>
<keyword evidence="5" id="KW-1185">Reference proteome</keyword>
<feature type="region of interest" description="Disordered" evidence="2">
    <location>
        <begin position="88"/>
        <end position="108"/>
    </location>
</feature>
<sequence>MSSDKYNVRLYLCSPSRSSAISTLIFVLDVLKIFALVFFYVVVITAGLTFDVYRCQLDLSTVQDPALSVDSPRLQEAEKAVCPSKAASSSVSCTSSPPGFPSSSSSPAILESSLDSPRLVPELRLQWSISCSDISPQLHNAPIGPAHHVHALFSDAWNENAVLMKQLLRVQDALDAANTDIDELVLENLNMSNQMDRFTRDLEIEQVRRDEAESMSRDATAKMSAQRSTLSSLQSANTALRFEIANLRAERDELVAEKKSSDLQQEHNEEVQALQRTLVRTKKELEGAKRELRKLKRAAAGIPELKIISPDGKVIPHVNTSSSTDSLSEDQNIAMRERLTLAYTEVVGLRDQCAALRCRADENAGLQEDVKQLLAQRSCLWDQVEAANSACRRLEEENKKYFRQFVEIRAELTKVEKRTGQSFASLLWLALKLLLVKESRFQSSKKRRKRPKWQFKLYSKFRRLIRAVVRHLTMTLTTSPSLPRFRVIRWHPQMTLTCPCLLRLTHLTHQSRPPHVLHFPHPFLLLLRRPFGFRVLTQNARILYSTSFRAHPSRMRFPCMPVSTSLLISVIVHSLPVVVSVFLSSVLPGLLLAPSLPLSTKRPPSGSWLWIWMMRRPRLVGSTKNVDVSSWQCVLFAEFLSPICSFSFPCLSKFLSVVSFLSFCSRSRACVLVNRLFLWFAVVLVPVASFGWDAFPRGS</sequence>
<feature type="transmembrane region" description="Helical" evidence="3">
    <location>
        <begin position="564"/>
        <end position="587"/>
    </location>
</feature>
<dbReference type="OrthoDB" id="2683333at2759"/>
<keyword evidence="3" id="KW-0812">Transmembrane</keyword>
<dbReference type="AlphaFoldDB" id="A0A9P6ZZ82"/>
<feature type="transmembrane region" description="Helical" evidence="3">
    <location>
        <begin position="676"/>
        <end position="695"/>
    </location>
</feature>
<evidence type="ECO:0000313" key="5">
    <source>
        <dbReference type="Proteomes" id="UP000714275"/>
    </source>
</evidence>
<protein>
    <submittedName>
        <fullName evidence="4">Uncharacterized protein</fullName>
    </submittedName>
</protein>
<feature type="region of interest" description="Disordered" evidence="2">
    <location>
        <begin position="210"/>
        <end position="230"/>
    </location>
</feature>
<keyword evidence="3" id="KW-1133">Transmembrane helix</keyword>
<feature type="coiled-coil region" evidence="1">
    <location>
        <begin position="167"/>
        <end position="194"/>
    </location>
</feature>
<feature type="coiled-coil region" evidence="1">
    <location>
        <begin position="384"/>
        <end position="411"/>
    </location>
</feature>
<reference evidence="4" key="1">
    <citation type="journal article" date="2020" name="New Phytol.">
        <title>Comparative genomics reveals dynamic genome evolution in host specialist ectomycorrhizal fungi.</title>
        <authorList>
            <person name="Lofgren L.A."/>
            <person name="Nguyen N.H."/>
            <person name="Vilgalys R."/>
            <person name="Ruytinx J."/>
            <person name="Liao H.L."/>
            <person name="Branco S."/>
            <person name="Kuo A."/>
            <person name="LaButti K."/>
            <person name="Lipzen A."/>
            <person name="Andreopoulos W."/>
            <person name="Pangilinan J."/>
            <person name="Riley R."/>
            <person name="Hundley H."/>
            <person name="Na H."/>
            <person name="Barry K."/>
            <person name="Grigoriev I.V."/>
            <person name="Stajich J.E."/>
            <person name="Kennedy P.G."/>
        </authorList>
    </citation>
    <scope>NUCLEOTIDE SEQUENCE</scope>
    <source>
        <strain evidence="4">DOB743</strain>
    </source>
</reference>
<comment type="caution">
    <text evidence="4">The sequence shown here is derived from an EMBL/GenBank/DDBJ whole genome shotgun (WGS) entry which is preliminary data.</text>
</comment>
<proteinExistence type="predicted"/>
<organism evidence="4 5">
    <name type="scientific">Suillus placidus</name>
    <dbReference type="NCBI Taxonomy" id="48579"/>
    <lineage>
        <taxon>Eukaryota</taxon>
        <taxon>Fungi</taxon>
        <taxon>Dikarya</taxon>
        <taxon>Basidiomycota</taxon>
        <taxon>Agaricomycotina</taxon>
        <taxon>Agaricomycetes</taxon>
        <taxon>Agaricomycetidae</taxon>
        <taxon>Boletales</taxon>
        <taxon>Suillineae</taxon>
        <taxon>Suillaceae</taxon>
        <taxon>Suillus</taxon>
    </lineage>
</organism>
<keyword evidence="3" id="KW-0472">Membrane</keyword>
<name>A0A9P6ZZ82_9AGAM</name>
<evidence type="ECO:0000256" key="2">
    <source>
        <dbReference type="SAM" id="MobiDB-lite"/>
    </source>
</evidence>
<evidence type="ECO:0000313" key="4">
    <source>
        <dbReference type="EMBL" id="KAG1779500.1"/>
    </source>
</evidence>
<evidence type="ECO:0000256" key="1">
    <source>
        <dbReference type="SAM" id="Coils"/>
    </source>
</evidence>
<feature type="coiled-coil region" evidence="1">
    <location>
        <begin position="230"/>
        <end position="298"/>
    </location>
</feature>
<gene>
    <name evidence="4" type="ORF">EV702DRAFT_1267291</name>
</gene>
<dbReference type="EMBL" id="JABBWD010000012">
    <property type="protein sequence ID" value="KAG1779500.1"/>
    <property type="molecule type" value="Genomic_DNA"/>
</dbReference>
<dbReference type="Proteomes" id="UP000714275">
    <property type="component" value="Unassembled WGS sequence"/>
</dbReference>
<feature type="compositionally biased region" description="Basic and acidic residues" evidence="2">
    <location>
        <begin position="210"/>
        <end position="220"/>
    </location>
</feature>
<evidence type="ECO:0000256" key="3">
    <source>
        <dbReference type="SAM" id="Phobius"/>
    </source>
</evidence>
<accession>A0A9P6ZZ82</accession>
<feature type="transmembrane region" description="Helical" evidence="3">
    <location>
        <begin position="21"/>
        <end position="50"/>
    </location>
</feature>